<proteinExistence type="inferred from homology"/>
<dbReference type="EMBL" id="WTYX01000001">
    <property type="protein sequence ID" value="MXO89943.1"/>
    <property type="molecule type" value="Genomic_DNA"/>
</dbReference>
<sequence length="340" mass="35966">MAQDAPARPSFDVDGTVSVPEFELPPSVLASEEARAAQEMRGRIPVSEMTTGQNPEIGARRATLARMLQPRVDQMTALYPALVEETTIGGVPVRIITPAKGEFDPERTLINLHGGAFNVCWESCSLIESLPIAVLGGYRVVSVNYRKAPEFSHPAGVKDAAAVYQELLKEYDAAKIGVFGCSAGGALTAQLAAYLPQNNLPQMGAAGIFGAGAVRFQSGDSAYIAANIDGSFPGPDAEGKLAADLTLGYFDGVDMKDSVVSPALHTDVIAQFPPTLVTTGTRAMDLSPAIVTNSALLREGVESTLIVGEAMGHCYQYNPALPESRDAYAATVAHFRKHLD</sequence>
<dbReference type="OrthoDB" id="9806180at2"/>
<feature type="domain" description="Alpha/beta hydrolase fold-3" evidence="3">
    <location>
        <begin position="109"/>
        <end position="316"/>
    </location>
</feature>
<keyword evidence="5" id="KW-1185">Reference proteome</keyword>
<dbReference type="Proteomes" id="UP000442714">
    <property type="component" value="Unassembled WGS sequence"/>
</dbReference>
<comment type="caution">
    <text evidence="4">The sequence shown here is derived from an EMBL/GenBank/DDBJ whole genome shotgun (WGS) entry which is preliminary data.</text>
</comment>
<dbReference type="Gene3D" id="3.40.50.1820">
    <property type="entry name" value="alpha/beta hydrolase"/>
    <property type="match status" value="1"/>
</dbReference>
<reference evidence="4 5" key="1">
    <citation type="submission" date="2019-12" db="EMBL/GenBank/DDBJ databases">
        <title>Genomic-based taxomic classification of the family Erythrobacteraceae.</title>
        <authorList>
            <person name="Xu L."/>
        </authorList>
    </citation>
    <scope>NUCLEOTIDE SEQUENCE [LARGE SCALE GENOMIC DNA]</scope>
    <source>
        <strain evidence="4 5">KCTC 52763</strain>
    </source>
</reference>
<dbReference type="Pfam" id="PF07859">
    <property type="entry name" value="Abhydrolase_3"/>
    <property type="match status" value="1"/>
</dbReference>
<evidence type="ECO:0000256" key="2">
    <source>
        <dbReference type="ARBA" id="ARBA00022801"/>
    </source>
</evidence>
<dbReference type="PANTHER" id="PTHR48081">
    <property type="entry name" value="AB HYDROLASE SUPERFAMILY PROTEIN C4A8.06C"/>
    <property type="match status" value="1"/>
</dbReference>
<evidence type="ECO:0000313" key="4">
    <source>
        <dbReference type="EMBL" id="MXO89943.1"/>
    </source>
</evidence>
<name>A0A844ZQ95_9SPHN</name>
<dbReference type="PANTHER" id="PTHR48081:SF30">
    <property type="entry name" value="ACETYL-HYDROLASE LIPR-RELATED"/>
    <property type="match status" value="1"/>
</dbReference>
<accession>A0A844ZQ95</accession>
<protein>
    <submittedName>
        <fullName evidence="4">Alpha/beta hydrolase fold domain-containing protein</fullName>
    </submittedName>
</protein>
<evidence type="ECO:0000259" key="3">
    <source>
        <dbReference type="Pfam" id="PF07859"/>
    </source>
</evidence>
<gene>
    <name evidence="4" type="ORF">GRI41_03840</name>
</gene>
<dbReference type="AlphaFoldDB" id="A0A844ZQ95"/>
<keyword evidence="2 4" id="KW-0378">Hydrolase</keyword>
<organism evidence="4 5">
    <name type="scientific">Pontixanthobacter aquaemixtae</name>
    <dbReference type="NCBI Taxonomy" id="1958940"/>
    <lineage>
        <taxon>Bacteria</taxon>
        <taxon>Pseudomonadati</taxon>
        <taxon>Pseudomonadota</taxon>
        <taxon>Alphaproteobacteria</taxon>
        <taxon>Sphingomonadales</taxon>
        <taxon>Erythrobacteraceae</taxon>
        <taxon>Pontixanthobacter</taxon>
    </lineage>
</organism>
<comment type="similarity">
    <text evidence="1">Belongs to the 'GDXG' lipolytic enzyme family.</text>
</comment>
<dbReference type="SUPFAM" id="SSF53474">
    <property type="entry name" value="alpha/beta-Hydrolases"/>
    <property type="match status" value="1"/>
</dbReference>
<dbReference type="GO" id="GO:0004806">
    <property type="term" value="F:triacylglycerol lipase activity"/>
    <property type="evidence" value="ECO:0007669"/>
    <property type="project" value="TreeGrafter"/>
</dbReference>
<evidence type="ECO:0000256" key="1">
    <source>
        <dbReference type="ARBA" id="ARBA00010515"/>
    </source>
</evidence>
<dbReference type="InterPro" id="IPR013094">
    <property type="entry name" value="AB_hydrolase_3"/>
</dbReference>
<dbReference type="InterPro" id="IPR029058">
    <property type="entry name" value="AB_hydrolase_fold"/>
</dbReference>
<evidence type="ECO:0000313" key="5">
    <source>
        <dbReference type="Proteomes" id="UP000442714"/>
    </source>
</evidence>
<dbReference type="InterPro" id="IPR050300">
    <property type="entry name" value="GDXG_lipolytic_enzyme"/>
</dbReference>